<keyword evidence="5" id="KW-1185">Reference proteome</keyword>
<dbReference type="GO" id="GO:0016651">
    <property type="term" value="F:oxidoreductase activity, acting on NAD(P)H"/>
    <property type="evidence" value="ECO:0007669"/>
    <property type="project" value="InterPro"/>
</dbReference>
<dbReference type="Proteomes" id="UP001201262">
    <property type="component" value="Unassembled WGS sequence"/>
</dbReference>
<dbReference type="PANTHER" id="PTHR45348:SF2">
    <property type="entry name" value="ZINC-TYPE ALCOHOL DEHYDROGENASE-LIKE PROTEIN C2E1P3.01"/>
    <property type="match status" value="1"/>
</dbReference>
<dbReference type="InterPro" id="IPR020843">
    <property type="entry name" value="ER"/>
</dbReference>
<evidence type="ECO:0000256" key="1">
    <source>
        <dbReference type="ARBA" id="ARBA00008072"/>
    </source>
</evidence>
<dbReference type="CDD" id="cd08249">
    <property type="entry name" value="enoyl_reductase_like"/>
    <property type="match status" value="1"/>
</dbReference>
<name>A0AAD4KUI0_9EURO</name>
<dbReference type="PANTHER" id="PTHR45348">
    <property type="entry name" value="HYPOTHETICAL OXIDOREDUCTASE (EUROFUNG)"/>
    <property type="match status" value="1"/>
</dbReference>
<dbReference type="Pfam" id="PF08240">
    <property type="entry name" value="ADH_N"/>
    <property type="match status" value="1"/>
</dbReference>
<comment type="similarity">
    <text evidence="1">Belongs to the zinc-containing alcohol dehydrogenase family.</text>
</comment>
<evidence type="ECO:0000256" key="2">
    <source>
        <dbReference type="ARBA" id="ARBA00023002"/>
    </source>
</evidence>
<sequence length="378" mass="40430">MAPENNAAWLTAKNAHPLKVGPAPYTPPGPREIVVRNHAVAINPVDWAKQLMGDTLMGYVKYPFILGGDIAGEVVEVGPQMQRFRVGDRVIGCGLGLAPTVNRAAEGAFQQYVILHEHMAAPIPDETPYEQASVIPLTLTTATYGLFHAEFLGLDLPTVPARANPNGRAVIITGGASSVGSNAVQLAVAAGYEVYSTCSPKNFEYVLGLGATRVFDYHNTGWTEEMIEALRGKPIYGAYTVGDGAVEACTKILQRLKKDGGEVERKIAFAGSHIPADKLKTMLGTASFLGSMIWWLGRTAVVSSITGVKAQFVDTKDIVDPESVVGRVFSEFLPRALQTKQFIPAPEARVVGRGLEAIQEAMDIQAKGVSASKIVVTL</sequence>
<dbReference type="SUPFAM" id="SSF51735">
    <property type="entry name" value="NAD(P)-binding Rossmann-fold domains"/>
    <property type="match status" value="1"/>
</dbReference>
<reference evidence="4" key="1">
    <citation type="submission" date="2021-12" db="EMBL/GenBank/DDBJ databases">
        <title>Convergent genome expansion in fungi linked to evolution of root-endophyte symbiosis.</title>
        <authorList>
            <consortium name="DOE Joint Genome Institute"/>
            <person name="Ke Y.-H."/>
            <person name="Bonito G."/>
            <person name="Liao H.-L."/>
            <person name="Looney B."/>
            <person name="Rojas-Flechas A."/>
            <person name="Nash J."/>
            <person name="Hameed K."/>
            <person name="Schadt C."/>
            <person name="Martin F."/>
            <person name="Crous P.W."/>
            <person name="Miettinen O."/>
            <person name="Magnuson J.K."/>
            <person name="Labbe J."/>
            <person name="Jacobson D."/>
            <person name="Doktycz M.J."/>
            <person name="Veneault-Fourrey C."/>
            <person name="Kuo A."/>
            <person name="Mondo S."/>
            <person name="Calhoun S."/>
            <person name="Riley R."/>
            <person name="Ohm R."/>
            <person name="LaButti K."/>
            <person name="Andreopoulos B."/>
            <person name="Pangilinan J."/>
            <person name="Nolan M."/>
            <person name="Tritt A."/>
            <person name="Clum A."/>
            <person name="Lipzen A."/>
            <person name="Daum C."/>
            <person name="Barry K."/>
            <person name="Grigoriev I.V."/>
            <person name="Vilgalys R."/>
        </authorList>
    </citation>
    <scope>NUCLEOTIDE SEQUENCE</scope>
    <source>
        <strain evidence="4">PMI_201</strain>
    </source>
</reference>
<proteinExistence type="inferred from homology"/>
<dbReference type="InterPro" id="IPR047122">
    <property type="entry name" value="Trans-enoyl_RdTase-like"/>
</dbReference>
<feature type="domain" description="Enoyl reductase (ER)" evidence="3">
    <location>
        <begin position="13"/>
        <end position="376"/>
    </location>
</feature>
<dbReference type="InterPro" id="IPR011032">
    <property type="entry name" value="GroES-like_sf"/>
</dbReference>
<dbReference type="Gene3D" id="3.40.50.720">
    <property type="entry name" value="NAD(P)-binding Rossmann-like Domain"/>
    <property type="match status" value="1"/>
</dbReference>
<dbReference type="AlphaFoldDB" id="A0AAD4KUI0"/>
<dbReference type="EMBL" id="JAJTJA010000004">
    <property type="protein sequence ID" value="KAH8700255.1"/>
    <property type="molecule type" value="Genomic_DNA"/>
</dbReference>
<dbReference type="InterPro" id="IPR036291">
    <property type="entry name" value="NAD(P)-bd_dom_sf"/>
</dbReference>
<comment type="caution">
    <text evidence="4">The sequence shown here is derived from an EMBL/GenBank/DDBJ whole genome shotgun (WGS) entry which is preliminary data.</text>
</comment>
<dbReference type="SUPFAM" id="SSF50129">
    <property type="entry name" value="GroES-like"/>
    <property type="match status" value="1"/>
</dbReference>
<dbReference type="SMART" id="SM00829">
    <property type="entry name" value="PKS_ER"/>
    <property type="match status" value="1"/>
</dbReference>
<evidence type="ECO:0000259" key="3">
    <source>
        <dbReference type="SMART" id="SM00829"/>
    </source>
</evidence>
<keyword evidence="2" id="KW-0560">Oxidoreductase</keyword>
<organism evidence="4 5">
    <name type="scientific">Talaromyces proteolyticus</name>
    <dbReference type="NCBI Taxonomy" id="1131652"/>
    <lineage>
        <taxon>Eukaryota</taxon>
        <taxon>Fungi</taxon>
        <taxon>Dikarya</taxon>
        <taxon>Ascomycota</taxon>
        <taxon>Pezizomycotina</taxon>
        <taxon>Eurotiomycetes</taxon>
        <taxon>Eurotiomycetidae</taxon>
        <taxon>Eurotiales</taxon>
        <taxon>Trichocomaceae</taxon>
        <taxon>Talaromyces</taxon>
        <taxon>Talaromyces sect. Bacilispori</taxon>
    </lineage>
</organism>
<evidence type="ECO:0000313" key="5">
    <source>
        <dbReference type="Proteomes" id="UP001201262"/>
    </source>
</evidence>
<protein>
    <submittedName>
        <fullName evidence="4">Zinc-binding oxidoreductase</fullName>
    </submittedName>
</protein>
<dbReference type="RefSeq" id="XP_046073961.1">
    <property type="nucleotide sequence ID" value="XM_046215609.1"/>
</dbReference>
<accession>A0AAD4KUI0</accession>
<dbReference type="Gene3D" id="3.90.180.10">
    <property type="entry name" value="Medium-chain alcohol dehydrogenases, catalytic domain"/>
    <property type="match status" value="1"/>
</dbReference>
<gene>
    <name evidence="4" type="ORF">BGW36DRAFT_373727</name>
</gene>
<dbReference type="InterPro" id="IPR013154">
    <property type="entry name" value="ADH-like_N"/>
</dbReference>
<evidence type="ECO:0000313" key="4">
    <source>
        <dbReference type="EMBL" id="KAH8700255.1"/>
    </source>
</evidence>
<dbReference type="GeneID" id="70245896"/>